<dbReference type="InterPro" id="IPR012334">
    <property type="entry name" value="Pectin_lyas_fold"/>
</dbReference>
<dbReference type="InterPro" id="IPR011050">
    <property type="entry name" value="Pectin_lyase_fold/virulence"/>
</dbReference>
<organism evidence="3 4">
    <name type="scientific">Micromonospora parastrephiae</name>
    <dbReference type="NCBI Taxonomy" id="2806101"/>
    <lineage>
        <taxon>Bacteria</taxon>
        <taxon>Bacillati</taxon>
        <taxon>Actinomycetota</taxon>
        <taxon>Actinomycetes</taxon>
        <taxon>Micromonosporales</taxon>
        <taxon>Micromonosporaceae</taxon>
        <taxon>Micromonospora</taxon>
    </lineage>
</organism>
<evidence type="ECO:0000259" key="2">
    <source>
        <dbReference type="Pfam" id="PF13229"/>
    </source>
</evidence>
<accession>A0ABS1XXP5</accession>
<dbReference type="SUPFAM" id="SSF51126">
    <property type="entry name" value="Pectin lyase-like"/>
    <property type="match status" value="1"/>
</dbReference>
<dbReference type="Proteomes" id="UP000601027">
    <property type="component" value="Unassembled WGS sequence"/>
</dbReference>
<reference evidence="3 4" key="1">
    <citation type="submission" date="2021-01" db="EMBL/GenBank/DDBJ databases">
        <title>Draft genome sequence of Micromonospora sp. strain STR1_7.</title>
        <authorList>
            <person name="Karlyshev A."/>
            <person name="Jawad R."/>
        </authorList>
    </citation>
    <scope>NUCLEOTIDE SEQUENCE [LARGE SCALE GENOMIC DNA]</scope>
    <source>
        <strain evidence="3 4">STR1-7</strain>
    </source>
</reference>
<keyword evidence="4" id="KW-1185">Reference proteome</keyword>
<sequence>MSATAGPAPVVAQAATPANEVYVSENHCDWSTGGDGSMANPYCMIASAAAVAQPGQTVLVQPGIYQEGVFFNRSGTEGAPITYRAVNGPDGEVHVGAYQNTWITDTVFHLSNVHDIVIEGFSVSAWGSEETIVVNRSSRITLDGLAVRNYEDAPALVRLTGGSSDVTVSRNFLASYTNVAGVAVDAGVSGTVVSGNAFRDSRMVVADAPGTVVTGNTIVNRCDAGILVTGTSPGLSLRNNIIQTAAGVANAPERCATPSRATAISVSAGSTQGTAVDYNLIDPASGGAPYDWAGTAHPTLADFQAASGQAGHDIVARAGIDGPAGSPFGWYPLTPASPAIDSADATAPGAIATDLLRNPHADPPDVSNTGTGSGYHDRGAVEYVGKGALDGRTFRRSGGGGPLDVVATLTPKLPYPTDGPGGTVAFKFGDERFWRVGHSPSMTHTFRRAGQVSVTGWINYLGFRKADRAVVAAAGDVNAGEMATVVGATYHPVAPARLLDTRAAIGLPTRTAVPGGSEVVLPIASVGGTPAADITAVVLNVTATQPSTAGFLTVYPDGTALPNASNVNFVAGETVPNLVTVPMSNGKVRIRNGSGGTVHVIADLQGWYGDAGSGLKTLVPTRVLDTRGAGATAFPANTTRQVDLSGTLPSDATAVILNVTASGPTANGVLKLFPAGAAVPVASNLNFVAGQTIPNLVIVPVTGGRVSIHNESSGSTHVVADLAGYFGSAASGAADSYVPMPPSRLVDTRQGVGLLDRSVYGPLQPREDARFLPGFQGTGCLAGCPQATAAVLNLTATEPTTPGLLTAYPAAETAPPTASNVNFVVGETASNLAVVQVGAAGRVGLFHNSSGTTHAVVDQSGYFIASAV</sequence>
<proteinExistence type="predicted"/>
<dbReference type="RefSeq" id="WP_203177160.1">
    <property type="nucleotide sequence ID" value="NZ_JAEVHM010000113.1"/>
</dbReference>
<comment type="caution">
    <text evidence="3">The sequence shown here is derived from an EMBL/GenBank/DDBJ whole genome shotgun (WGS) entry which is preliminary data.</text>
</comment>
<dbReference type="EMBL" id="JAEVHM010000113">
    <property type="protein sequence ID" value="MBM0234044.1"/>
    <property type="molecule type" value="Genomic_DNA"/>
</dbReference>
<feature type="domain" description="Right handed beta helix" evidence="2">
    <location>
        <begin position="132"/>
        <end position="299"/>
    </location>
</feature>
<dbReference type="InterPro" id="IPR039448">
    <property type="entry name" value="Beta_helix"/>
</dbReference>
<dbReference type="Pfam" id="PF13229">
    <property type="entry name" value="Beta_helix"/>
    <property type="match status" value="1"/>
</dbReference>
<protein>
    <submittedName>
        <fullName evidence="3">Right-handed parallel beta-helix repeat-containing protein</fullName>
    </submittedName>
</protein>
<feature type="region of interest" description="Disordered" evidence="1">
    <location>
        <begin position="357"/>
        <end position="377"/>
    </location>
</feature>
<evidence type="ECO:0000256" key="1">
    <source>
        <dbReference type="SAM" id="MobiDB-lite"/>
    </source>
</evidence>
<evidence type="ECO:0000313" key="4">
    <source>
        <dbReference type="Proteomes" id="UP000601027"/>
    </source>
</evidence>
<evidence type="ECO:0000313" key="3">
    <source>
        <dbReference type="EMBL" id="MBM0234044.1"/>
    </source>
</evidence>
<dbReference type="Gene3D" id="2.160.20.10">
    <property type="entry name" value="Single-stranded right-handed beta-helix, Pectin lyase-like"/>
    <property type="match status" value="1"/>
</dbReference>
<gene>
    <name evidence="3" type="ORF">JNW91_20655</name>
</gene>
<name>A0ABS1XXP5_9ACTN</name>